<evidence type="ECO:0000313" key="2">
    <source>
        <dbReference type="Proteomes" id="UP000594468"/>
    </source>
</evidence>
<dbReference type="AlphaFoldDB" id="A0A7S8ID56"/>
<name>A0A7S8ID56_9CHLR</name>
<organism evidence="1 2">
    <name type="scientific">Phototrophicus methaneseepsis</name>
    <dbReference type="NCBI Taxonomy" id="2710758"/>
    <lineage>
        <taxon>Bacteria</taxon>
        <taxon>Bacillati</taxon>
        <taxon>Chloroflexota</taxon>
        <taxon>Candidatus Thermofontia</taxon>
        <taxon>Phototrophicales</taxon>
        <taxon>Phototrophicaceae</taxon>
        <taxon>Phototrophicus</taxon>
    </lineage>
</organism>
<evidence type="ECO:0008006" key="3">
    <source>
        <dbReference type="Google" id="ProtNLM"/>
    </source>
</evidence>
<evidence type="ECO:0000313" key="1">
    <source>
        <dbReference type="EMBL" id="QPC82215.1"/>
    </source>
</evidence>
<dbReference type="EMBL" id="CP062983">
    <property type="protein sequence ID" value="QPC82215.1"/>
    <property type="molecule type" value="Genomic_DNA"/>
</dbReference>
<protein>
    <recommendedName>
        <fullName evidence="3">STAS/SEC14 domain-containing protein</fullName>
    </recommendedName>
</protein>
<accession>A0A7S8ID56</accession>
<dbReference type="KEGG" id="pmet:G4Y79_21405"/>
<dbReference type="RefSeq" id="WP_195170284.1">
    <property type="nucleotide sequence ID" value="NZ_CP062983.1"/>
</dbReference>
<reference evidence="1 2" key="1">
    <citation type="submission" date="2020-02" db="EMBL/GenBank/DDBJ databases">
        <authorList>
            <person name="Zheng R.K."/>
            <person name="Sun C.M."/>
        </authorList>
    </citation>
    <scope>NUCLEOTIDE SEQUENCE [LARGE SCALE GENOMIC DNA]</scope>
    <source>
        <strain evidence="2">rifampicinis</strain>
    </source>
</reference>
<sequence length="139" mass="16225">MTKEVGAAPLCLCEELDNGVFQFTFKDEGHAAVNEWTNHIERLQLDGKWYGRDKVYLMLDTRESGQLPLRYLFECLGDYNREYPRLVPPQVRLAYLYPASFTMLDVFKLFATLLPVPTVAEFFQEDAYQDAMNWLLADR</sequence>
<gene>
    <name evidence="1" type="ORF">G4Y79_21405</name>
</gene>
<dbReference type="Proteomes" id="UP000594468">
    <property type="component" value="Chromosome"/>
</dbReference>
<proteinExistence type="predicted"/>
<keyword evidence="2" id="KW-1185">Reference proteome</keyword>